<organism evidence="2 3">
    <name type="scientific">Teladorsagia circumcincta</name>
    <name type="common">Brown stomach worm</name>
    <name type="synonym">Ostertagia circumcincta</name>
    <dbReference type="NCBI Taxonomy" id="45464"/>
    <lineage>
        <taxon>Eukaryota</taxon>
        <taxon>Metazoa</taxon>
        <taxon>Ecdysozoa</taxon>
        <taxon>Nematoda</taxon>
        <taxon>Chromadorea</taxon>
        <taxon>Rhabditida</taxon>
        <taxon>Rhabditina</taxon>
        <taxon>Rhabditomorpha</taxon>
        <taxon>Strongyloidea</taxon>
        <taxon>Trichostrongylidae</taxon>
        <taxon>Teladorsagia</taxon>
    </lineage>
</organism>
<keyword evidence="3" id="KW-1185">Reference proteome</keyword>
<evidence type="ECO:0000313" key="2">
    <source>
        <dbReference type="EMBL" id="PIO70355.1"/>
    </source>
</evidence>
<dbReference type="AlphaFoldDB" id="A0A2G9UJD4"/>
<dbReference type="EMBL" id="KZ346300">
    <property type="protein sequence ID" value="PIO70355.1"/>
    <property type="molecule type" value="Genomic_DNA"/>
</dbReference>
<evidence type="ECO:0000256" key="1">
    <source>
        <dbReference type="SAM" id="MobiDB-lite"/>
    </source>
</evidence>
<feature type="region of interest" description="Disordered" evidence="1">
    <location>
        <begin position="48"/>
        <end position="70"/>
    </location>
</feature>
<sequence>MRKDMKRFPSFYFGTVCIKAVPFNPCEIALKTRGFAVTICHVTGWGERPRPAEWPGTRPAAKEPSSNHHV</sequence>
<name>A0A2G9UJD4_TELCI</name>
<reference evidence="2 3" key="1">
    <citation type="submission" date="2015-09" db="EMBL/GenBank/DDBJ databases">
        <title>Draft genome of the parasitic nematode Teladorsagia circumcincta isolate WARC Sus (inbred).</title>
        <authorList>
            <person name="Mitreva M."/>
        </authorList>
    </citation>
    <scope>NUCLEOTIDE SEQUENCE [LARGE SCALE GENOMIC DNA]</scope>
    <source>
        <strain evidence="2 3">S</strain>
    </source>
</reference>
<accession>A0A2G9UJD4</accession>
<gene>
    <name evidence="2" type="ORF">TELCIR_07792</name>
</gene>
<proteinExistence type="predicted"/>
<protein>
    <submittedName>
        <fullName evidence="2">Uncharacterized protein</fullName>
    </submittedName>
</protein>
<dbReference type="Proteomes" id="UP000230423">
    <property type="component" value="Unassembled WGS sequence"/>
</dbReference>
<evidence type="ECO:0000313" key="3">
    <source>
        <dbReference type="Proteomes" id="UP000230423"/>
    </source>
</evidence>